<proteinExistence type="inferred from homology"/>
<dbReference type="Gramene" id="arahy.Tifrunner.gnm2.ann2.Ah09g324100.1">
    <property type="protein sequence ID" value="arahy.Tifrunner.gnm2.ann2.Ah09g324100.1-CDS"/>
    <property type="gene ID" value="arahy.Tifrunner.gnm2.ann2.Ah09g324100"/>
</dbReference>
<dbReference type="InterPro" id="IPR040671">
    <property type="entry name" value="Pullulanase_N2"/>
</dbReference>
<keyword evidence="4" id="KW-1185">Reference proteome</keyword>
<dbReference type="CDD" id="cd11341">
    <property type="entry name" value="AmyAc_Pullulanase_LD-like"/>
    <property type="match status" value="1"/>
</dbReference>
<dbReference type="InterPro" id="IPR004193">
    <property type="entry name" value="Glyco_hydro_13_N"/>
</dbReference>
<dbReference type="Pfam" id="PF11852">
    <property type="entry name" value="Pullul_strch_C"/>
    <property type="match status" value="1"/>
</dbReference>
<evidence type="ECO:0000313" key="4">
    <source>
        <dbReference type="Proteomes" id="UP000289738"/>
    </source>
</evidence>
<gene>
    <name evidence="3" type="ORF">Ahy_A09g042770</name>
</gene>
<dbReference type="PANTHER" id="PTHR43002">
    <property type="entry name" value="GLYCOGEN DEBRANCHING ENZYME"/>
    <property type="match status" value="1"/>
</dbReference>
<dbReference type="InterPro" id="IPR011839">
    <property type="entry name" value="Pullul_strch"/>
</dbReference>
<dbReference type="SMART" id="SM00642">
    <property type="entry name" value="Aamy"/>
    <property type="match status" value="1"/>
</dbReference>
<dbReference type="SMR" id="A0A445BGR2"/>
<feature type="domain" description="Glycosyl hydrolase family 13 catalytic" evidence="2">
    <location>
        <begin position="404"/>
        <end position="789"/>
    </location>
</feature>
<dbReference type="InterPro" id="IPR014756">
    <property type="entry name" value="Ig_E-set"/>
</dbReference>
<dbReference type="AlphaFoldDB" id="A0A445BGR2"/>
<dbReference type="SUPFAM" id="SSF51445">
    <property type="entry name" value="(Trans)glycosidases"/>
    <property type="match status" value="1"/>
</dbReference>
<dbReference type="SUPFAM" id="SSF51011">
    <property type="entry name" value="Glycosyl hydrolase domain"/>
    <property type="match status" value="1"/>
</dbReference>
<comment type="similarity">
    <text evidence="1">Belongs to the glycosyl hydrolase 13 family.</text>
</comment>
<dbReference type="Proteomes" id="UP000289738">
    <property type="component" value="Chromosome A09"/>
</dbReference>
<dbReference type="Pfam" id="PF17967">
    <property type="entry name" value="Pullulanase_N2"/>
    <property type="match status" value="1"/>
</dbReference>
<dbReference type="OrthoDB" id="204980at2759"/>
<dbReference type="GO" id="GO:0005975">
    <property type="term" value="P:carbohydrate metabolic process"/>
    <property type="evidence" value="ECO:0007669"/>
    <property type="project" value="InterPro"/>
</dbReference>
<dbReference type="InterPro" id="IPR017853">
    <property type="entry name" value="GH"/>
</dbReference>
<name>A0A445BGR2_ARAHY</name>
<dbReference type="Gene3D" id="2.60.40.10">
    <property type="entry name" value="Immunoglobulins"/>
    <property type="match status" value="1"/>
</dbReference>
<dbReference type="SUPFAM" id="SSF81296">
    <property type="entry name" value="E set domains"/>
    <property type="match status" value="2"/>
</dbReference>
<dbReference type="InterPro" id="IPR006047">
    <property type="entry name" value="GH13_cat_dom"/>
</dbReference>
<protein>
    <recommendedName>
        <fullName evidence="2">Glycosyl hydrolase family 13 catalytic domain-containing protein</fullName>
    </recommendedName>
</protein>
<evidence type="ECO:0000259" key="2">
    <source>
        <dbReference type="SMART" id="SM00642"/>
    </source>
</evidence>
<dbReference type="EMBL" id="SDMP01000009">
    <property type="protein sequence ID" value="RYR37858.1"/>
    <property type="molecule type" value="Genomic_DNA"/>
</dbReference>
<sequence length="963" mass="107061">MLLLATSSLFLPSPSKLHRYLNPSSSSSSSSHLIPFSSSLSKIITPLHSHTPKLQPSPLFCSSSPSLQQQSLSFSQMQNDSLLYSRAYWVTESIIAWNIDIVENGFCSLLASKDASFTISDNQIQGEDVKIKLQEDRAGLPAKVVEKFPHIRGYKAFKLPPDSDVKSLLKSQLAVAVYDSDEKCRNCTGLQLPGVLDELFSYNGPLGAIYSDEAVSLSLWAPTAQAVNAHIYKYPSGDDSIEVVCLEEEDGVWRTKGPKSWEGCYYVYEVCVYHPSTLRVEKCYANDPYARGLSADGRRTFLINIDSDELKPDGWDNLADEKPVLHSFSDISIYEMHIRDFSANDLSVEPEFRGGYLAFTLLDSAGVLHLKKLSSAGITHVHLLPTFQFAGVDDQKENWRYVDTLVLESFPPDSDQQQALITAIKDLNGFNWGYNPVLWGVPKGSYASNPNGPYRTTEFRKMVQALNHIGLRVVLDVVYNHLQGSGPFDEHSVLDKIVPGYYLRRNANGFIEHSTCMNNTASEHFMVERLIVDDLVHWAVNYKVDGFRFDLMGHIMKSTMVKAKDALLSLTKQNDGVDGSSIYIYGEGWDFGEVAKNGRGINASQFNLSQTGIGSFNDRIRDAVLGGSPFGHPLQQGFATGLLLQPNGHDHGTQKNMESMLATSKDHIQIGMAANLRDFMLTNSDGKEVKGSEILTHDGSPVAYASSPVETINYVSAHDNETLFDIVSLKTPMDITVADRCRINHLATSIIALSQGIPFFHAGDEILRSKSLDRDSYNSGDWFNRLDFTYNSNNWGVGLPPQEKNEKNWPLIKPRLADPSFRPQKDDILAAVENFLNLMRIRYSSPLFRLRTANAIQQRVRFLNTGPSWVRGVIAMSIEDGHEGFPGLPQLDPIYSSIVVVVNASPKGVSFVCPSLQSRSFELHPIQAMSSDDLVRSSTYEAPSGCFLVPQRTTAVFVEPRKN</sequence>
<evidence type="ECO:0000256" key="1">
    <source>
        <dbReference type="ARBA" id="ARBA00008061"/>
    </source>
</evidence>
<dbReference type="CDD" id="cd02860">
    <property type="entry name" value="E_set_Pullulanase"/>
    <property type="match status" value="1"/>
</dbReference>
<dbReference type="Gene3D" id="3.20.20.80">
    <property type="entry name" value="Glycosidases"/>
    <property type="match status" value="1"/>
</dbReference>
<dbReference type="InterPro" id="IPR013780">
    <property type="entry name" value="Glyco_hydro_b"/>
</dbReference>
<dbReference type="GO" id="GO:0051060">
    <property type="term" value="F:pullulanase activity"/>
    <property type="evidence" value="ECO:0007669"/>
    <property type="project" value="InterPro"/>
</dbReference>
<organism evidence="3 4">
    <name type="scientific">Arachis hypogaea</name>
    <name type="common">Peanut</name>
    <dbReference type="NCBI Taxonomy" id="3818"/>
    <lineage>
        <taxon>Eukaryota</taxon>
        <taxon>Viridiplantae</taxon>
        <taxon>Streptophyta</taxon>
        <taxon>Embryophyta</taxon>
        <taxon>Tracheophyta</taxon>
        <taxon>Spermatophyta</taxon>
        <taxon>Magnoliopsida</taxon>
        <taxon>eudicotyledons</taxon>
        <taxon>Gunneridae</taxon>
        <taxon>Pentapetalae</taxon>
        <taxon>rosids</taxon>
        <taxon>fabids</taxon>
        <taxon>Fabales</taxon>
        <taxon>Fabaceae</taxon>
        <taxon>Papilionoideae</taxon>
        <taxon>50 kb inversion clade</taxon>
        <taxon>dalbergioids sensu lato</taxon>
        <taxon>Dalbergieae</taxon>
        <taxon>Pterocarpus clade</taxon>
        <taxon>Arachis</taxon>
    </lineage>
</organism>
<dbReference type="InterPro" id="IPR013783">
    <property type="entry name" value="Ig-like_fold"/>
</dbReference>
<dbReference type="Gene3D" id="2.60.40.1130">
    <property type="entry name" value="Rab geranylgeranyltransferase alpha-subunit, insert domain"/>
    <property type="match status" value="1"/>
</dbReference>
<accession>A0A445BGR2</accession>
<dbReference type="NCBIfam" id="TIGR02103">
    <property type="entry name" value="pullul_strch"/>
    <property type="match status" value="1"/>
</dbReference>
<evidence type="ECO:0000313" key="3">
    <source>
        <dbReference type="EMBL" id="RYR37858.1"/>
    </source>
</evidence>
<reference evidence="3 4" key="1">
    <citation type="submission" date="2019-01" db="EMBL/GenBank/DDBJ databases">
        <title>Sequencing of cultivated peanut Arachis hypogaea provides insights into genome evolution and oil improvement.</title>
        <authorList>
            <person name="Chen X."/>
        </authorList>
    </citation>
    <scope>NUCLEOTIDE SEQUENCE [LARGE SCALE GENOMIC DNA]</scope>
    <source>
        <strain evidence="4">cv. Fuhuasheng</strain>
        <tissue evidence="3">Leaves</tissue>
    </source>
</reference>
<dbReference type="STRING" id="3818.A0A445BGR2"/>
<dbReference type="Pfam" id="PF02922">
    <property type="entry name" value="CBM_48"/>
    <property type="match status" value="1"/>
</dbReference>
<dbReference type="InterPro" id="IPR024561">
    <property type="entry name" value="Pullul_strch_C"/>
</dbReference>
<comment type="caution">
    <text evidence="3">The sequence shown here is derived from an EMBL/GenBank/DDBJ whole genome shotgun (WGS) entry which is preliminary data.</text>
</comment>
<dbReference type="Gene3D" id="2.60.40.1180">
    <property type="entry name" value="Golgi alpha-mannosidase II"/>
    <property type="match status" value="1"/>
</dbReference>